<dbReference type="EMBL" id="MN813483">
    <property type="protein sequence ID" value="QKS32596.1"/>
    <property type="molecule type" value="Genomic_DNA"/>
</dbReference>
<keyword evidence="1" id="KW-0812">Transmembrane</keyword>
<organism evidence="2">
    <name type="scientific">Siphonosoma cumanense</name>
    <name type="common">Sipunculan worm</name>
    <name type="synonym">Lumbricus edulis</name>
    <dbReference type="NCBI Taxonomy" id="6444"/>
    <lineage>
        <taxon>Eukaryota</taxon>
        <taxon>Metazoa</taxon>
        <taxon>Spiralia</taxon>
        <taxon>Lophotrochozoa</taxon>
        <taxon>Annelida</taxon>
        <taxon>Sipuncula</taxon>
        <taxon>Sipunculidea</taxon>
        <taxon>Golfingiida</taxon>
        <taxon>Sipunculidae</taxon>
        <taxon>Siphonosoma</taxon>
    </lineage>
</organism>
<feature type="transmembrane region" description="Helical" evidence="1">
    <location>
        <begin position="123"/>
        <end position="144"/>
    </location>
</feature>
<feature type="transmembrane region" description="Helical" evidence="1">
    <location>
        <begin position="47"/>
        <end position="70"/>
    </location>
</feature>
<protein>
    <submittedName>
        <fullName evidence="2">NADH dehydrogenase subunit 6</fullName>
    </submittedName>
</protein>
<reference evidence="2" key="1">
    <citation type="journal article" date="2020" name="Mitochondrial DNA Part B Resour">
        <title>The complete mitochondrial genome of Phascolosoma scolops (Sipuncula, Phascolosomatidae) from Beibu Bay.</title>
        <authorList>
            <person name="Zhong S."/>
            <person name="Huang L."/>
            <person name="Liu Y."/>
            <person name="Huang G."/>
            <person name="Chen X."/>
        </authorList>
    </citation>
    <scope>NUCLEOTIDE SEQUENCE</scope>
</reference>
<keyword evidence="1" id="KW-0472">Membrane</keyword>
<keyword evidence="1" id="KW-1133">Transmembrane helix</keyword>
<evidence type="ECO:0000313" key="2">
    <source>
        <dbReference type="EMBL" id="QKS32596.1"/>
    </source>
</evidence>
<name>A0A7D4ZW77_SIPCU</name>
<evidence type="ECO:0000256" key="1">
    <source>
        <dbReference type="SAM" id="Phobius"/>
    </source>
</evidence>
<accession>A0A7D4ZW77</accession>
<geneLocation type="mitochondrion" evidence="2"/>
<dbReference type="AlphaFoldDB" id="A0A7D4ZW77"/>
<proteinExistence type="predicted"/>
<feature type="transmembrane region" description="Helical" evidence="1">
    <location>
        <begin position="82"/>
        <end position="103"/>
    </location>
</feature>
<gene>
    <name evidence="2" type="primary">nad6</name>
</gene>
<sequence>MFFLLLMSLLISFSLVLPLALSPLMLGVWILMMSAWAASLIALSLSSWLGMTTILIYIGGLNVLFAYFAATSPNQFLFSRNLFMSMTFLLISTFFNTILYPPMPFHFSTSLSHITKLYFSFESLSLVFLALVLFIALIAVVKIASRHHGPLRPFS</sequence>
<keyword evidence="2" id="KW-0496">Mitochondrion</keyword>